<dbReference type="InterPro" id="IPR001279">
    <property type="entry name" value="Metallo-B-lactamas"/>
</dbReference>
<dbReference type="PANTHER" id="PTHR23131:SF1">
    <property type="entry name" value="DOMAIN PROTEIN, PUTATIVE (AFU_ORTHOLOGUE AFUA_3G00280)-RELATED"/>
    <property type="match status" value="1"/>
</dbReference>
<organism evidence="2 3">
    <name type="scientific">Penicillium decumbens</name>
    <dbReference type="NCBI Taxonomy" id="69771"/>
    <lineage>
        <taxon>Eukaryota</taxon>
        <taxon>Fungi</taxon>
        <taxon>Dikarya</taxon>
        <taxon>Ascomycota</taxon>
        <taxon>Pezizomycotina</taxon>
        <taxon>Eurotiomycetes</taxon>
        <taxon>Eurotiomycetidae</taxon>
        <taxon>Eurotiales</taxon>
        <taxon>Aspergillaceae</taxon>
        <taxon>Penicillium</taxon>
    </lineage>
</organism>
<dbReference type="OMA" id="QFQKNDA"/>
<dbReference type="Proteomes" id="UP000191522">
    <property type="component" value="Unassembled WGS sequence"/>
</dbReference>
<dbReference type="InterPro" id="IPR050662">
    <property type="entry name" value="Sec-metab_biosynth-thioest"/>
</dbReference>
<protein>
    <recommendedName>
        <fullName evidence="1">Metallo-beta-lactamase domain-containing protein</fullName>
    </recommendedName>
</protein>
<proteinExistence type="predicted"/>
<gene>
    <name evidence="2" type="ORF">PENDEC_c025G04145</name>
</gene>
<dbReference type="PANTHER" id="PTHR23131">
    <property type="entry name" value="ENDORIBONUCLEASE LACTB2"/>
    <property type="match status" value="1"/>
</dbReference>
<name>A0A1V6P0S0_PENDC</name>
<dbReference type="InterPro" id="IPR036866">
    <property type="entry name" value="RibonucZ/Hydroxyglut_hydro"/>
</dbReference>
<dbReference type="STRING" id="69771.A0A1V6P0S0"/>
<dbReference type="SUPFAM" id="SSF56281">
    <property type="entry name" value="Metallo-hydrolase/oxidoreductase"/>
    <property type="match status" value="1"/>
</dbReference>
<dbReference type="GO" id="GO:0044550">
    <property type="term" value="P:secondary metabolite biosynthetic process"/>
    <property type="evidence" value="ECO:0007669"/>
    <property type="project" value="TreeGrafter"/>
</dbReference>
<evidence type="ECO:0000313" key="3">
    <source>
        <dbReference type="Proteomes" id="UP000191522"/>
    </source>
</evidence>
<reference evidence="3" key="1">
    <citation type="journal article" date="2017" name="Nat. Microbiol.">
        <title>Global analysis of biosynthetic gene clusters reveals vast potential of secondary metabolite production in Penicillium species.</title>
        <authorList>
            <person name="Nielsen J.C."/>
            <person name="Grijseels S."/>
            <person name="Prigent S."/>
            <person name="Ji B."/>
            <person name="Dainat J."/>
            <person name="Nielsen K.F."/>
            <person name="Frisvad J.C."/>
            <person name="Workman M."/>
            <person name="Nielsen J."/>
        </authorList>
    </citation>
    <scope>NUCLEOTIDE SEQUENCE [LARGE SCALE GENOMIC DNA]</scope>
    <source>
        <strain evidence="3">IBT 11843</strain>
    </source>
</reference>
<dbReference type="OrthoDB" id="536211at2759"/>
<evidence type="ECO:0000313" key="2">
    <source>
        <dbReference type="EMBL" id="OQD70206.1"/>
    </source>
</evidence>
<feature type="domain" description="Metallo-beta-lactamase" evidence="1">
    <location>
        <begin position="16"/>
        <end position="207"/>
    </location>
</feature>
<dbReference type="SMART" id="SM00849">
    <property type="entry name" value="Lactamase_B"/>
    <property type="match status" value="1"/>
</dbReference>
<dbReference type="Pfam" id="PF00753">
    <property type="entry name" value="Lactamase_B"/>
    <property type="match status" value="1"/>
</dbReference>
<sequence>MPLQTYHHSSSTKGLSSITTLIVGAEEAILIDPPLLVPDAQAVVTWIQTKTNNPLKAVFVTHHHPDHFFSANPVLNAFPSAKFYAAPYVLAGINREYDDKVKYWPTVFGNEVPEAPKKPEEFNFSFFMLQGNPDSPVVLLGPLQGDSVDHTLFWMPTERTIICGDAVYGRSTHVWVEEVETPALLQAWVRTLELITALEPVKLVPGHMEIGWKLDCQADLTHTKKYLGLFGEKVTYAPTKAHVQELFDYFKNAFPQCEQNLEFFLGHLANQFGEGGQVWEENRHHAVDKRTLNGLNGYLF</sequence>
<comment type="caution">
    <text evidence="2">The sequence shown here is derived from an EMBL/GenBank/DDBJ whole genome shotgun (WGS) entry which is preliminary data.</text>
</comment>
<dbReference type="EMBL" id="MDYL01000025">
    <property type="protein sequence ID" value="OQD70206.1"/>
    <property type="molecule type" value="Genomic_DNA"/>
</dbReference>
<keyword evidence="3" id="KW-1185">Reference proteome</keyword>
<dbReference type="CDD" id="cd07739">
    <property type="entry name" value="metallo-hydrolase-like_MBL-fold"/>
    <property type="match status" value="1"/>
</dbReference>
<dbReference type="AlphaFoldDB" id="A0A1V6P0S0"/>
<dbReference type="Gene3D" id="3.60.15.10">
    <property type="entry name" value="Ribonuclease Z/Hydroxyacylglutathione hydrolase-like"/>
    <property type="match status" value="1"/>
</dbReference>
<evidence type="ECO:0000259" key="1">
    <source>
        <dbReference type="SMART" id="SM00849"/>
    </source>
</evidence>
<accession>A0A1V6P0S0</accession>